<evidence type="ECO:0000313" key="2">
    <source>
        <dbReference type="EMBL" id="QDT96756.1"/>
    </source>
</evidence>
<feature type="transmembrane region" description="Helical" evidence="1">
    <location>
        <begin position="113"/>
        <end position="132"/>
    </location>
</feature>
<dbReference type="AlphaFoldDB" id="A0A517VUT1"/>
<evidence type="ECO:0008006" key="4">
    <source>
        <dbReference type="Google" id="ProtNLM"/>
    </source>
</evidence>
<dbReference type="KEGG" id="gaw:V144x_22140"/>
<keyword evidence="1" id="KW-0812">Transmembrane</keyword>
<keyword evidence="1" id="KW-1133">Transmembrane helix</keyword>
<evidence type="ECO:0000313" key="3">
    <source>
        <dbReference type="Proteomes" id="UP000318704"/>
    </source>
</evidence>
<feature type="transmembrane region" description="Helical" evidence="1">
    <location>
        <begin position="78"/>
        <end position="101"/>
    </location>
</feature>
<protein>
    <recommendedName>
        <fullName evidence="4">DUF2231 domain-containing protein</fullName>
    </recommendedName>
</protein>
<name>A0A517VUT1_9PLAN</name>
<feature type="transmembrane region" description="Helical" evidence="1">
    <location>
        <begin position="39"/>
        <end position="58"/>
    </location>
</feature>
<proteinExistence type="predicted"/>
<organism evidence="2 3">
    <name type="scientific">Gimesia aquarii</name>
    <dbReference type="NCBI Taxonomy" id="2527964"/>
    <lineage>
        <taxon>Bacteria</taxon>
        <taxon>Pseudomonadati</taxon>
        <taxon>Planctomycetota</taxon>
        <taxon>Planctomycetia</taxon>
        <taxon>Planctomycetales</taxon>
        <taxon>Planctomycetaceae</taxon>
        <taxon>Gimesia</taxon>
    </lineage>
</organism>
<keyword evidence="1" id="KW-0472">Membrane</keyword>
<reference evidence="2 3" key="1">
    <citation type="submission" date="2019-03" db="EMBL/GenBank/DDBJ databases">
        <title>Deep-cultivation of Planctomycetes and their phenomic and genomic characterization uncovers novel biology.</title>
        <authorList>
            <person name="Wiegand S."/>
            <person name="Jogler M."/>
            <person name="Boedeker C."/>
            <person name="Pinto D."/>
            <person name="Vollmers J."/>
            <person name="Rivas-Marin E."/>
            <person name="Kohn T."/>
            <person name="Peeters S.H."/>
            <person name="Heuer A."/>
            <person name="Rast P."/>
            <person name="Oberbeckmann S."/>
            <person name="Bunk B."/>
            <person name="Jeske O."/>
            <person name="Meyerdierks A."/>
            <person name="Storesund J.E."/>
            <person name="Kallscheuer N."/>
            <person name="Luecker S."/>
            <person name="Lage O.M."/>
            <person name="Pohl T."/>
            <person name="Merkel B.J."/>
            <person name="Hornburger P."/>
            <person name="Mueller R.-W."/>
            <person name="Bruemmer F."/>
            <person name="Labrenz M."/>
            <person name="Spormann A.M."/>
            <person name="Op den Camp H."/>
            <person name="Overmann J."/>
            <person name="Amann R."/>
            <person name="Jetten M.S.M."/>
            <person name="Mascher T."/>
            <person name="Medema M.H."/>
            <person name="Devos D.P."/>
            <person name="Kaster A.-K."/>
            <person name="Ovreas L."/>
            <person name="Rohde M."/>
            <person name="Galperin M.Y."/>
            <person name="Jogler C."/>
        </authorList>
    </citation>
    <scope>NUCLEOTIDE SEQUENCE [LARGE SCALE GENOMIC DNA]</scope>
    <source>
        <strain evidence="2 3">V144</strain>
    </source>
</reference>
<dbReference type="Proteomes" id="UP000318704">
    <property type="component" value="Chromosome"/>
</dbReference>
<sequence length="162" mass="18081">MNAAQVHLLTVHIPVIGCWGLSILFILAQYLRDDRLFKISSWLFLTLLLAATIAYFSGPPAYDLLKDSYSVSKETVEFHAILARSGLLAMVVLSMVVGNALVQGFQGEKVPGWQRWGILISMLLLSIFWGAVAHWGGLIRHPEIQYSVSKSMEEPEHQQATE</sequence>
<evidence type="ECO:0000256" key="1">
    <source>
        <dbReference type="SAM" id="Phobius"/>
    </source>
</evidence>
<gene>
    <name evidence="2" type="ORF">V144x_22140</name>
</gene>
<accession>A0A517VUT1</accession>
<dbReference type="RefSeq" id="WP_144985160.1">
    <property type="nucleotide sequence ID" value="NZ_CP037920.1"/>
</dbReference>
<feature type="transmembrane region" description="Helical" evidence="1">
    <location>
        <begin position="6"/>
        <end position="27"/>
    </location>
</feature>
<dbReference type="EMBL" id="CP037920">
    <property type="protein sequence ID" value="QDT96756.1"/>
    <property type="molecule type" value="Genomic_DNA"/>
</dbReference>